<evidence type="ECO:0000259" key="1">
    <source>
        <dbReference type="Pfam" id="PF06985"/>
    </source>
</evidence>
<dbReference type="Proteomes" id="UP000326877">
    <property type="component" value="Unassembled WGS sequence"/>
</dbReference>
<accession>A0A5N7CPU1</accession>
<reference evidence="2" key="1">
    <citation type="submission" date="2019-04" db="EMBL/GenBank/DDBJ databases">
        <title>Friends and foes A comparative genomics studyof 23 Aspergillus species from section Flavi.</title>
        <authorList>
            <consortium name="DOE Joint Genome Institute"/>
            <person name="Kjaerbolling I."/>
            <person name="Vesth T."/>
            <person name="Frisvad J.C."/>
            <person name="Nybo J.L."/>
            <person name="Theobald S."/>
            <person name="Kildgaard S."/>
            <person name="Isbrandt T."/>
            <person name="Kuo A."/>
            <person name="Sato A."/>
            <person name="Lyhne E.K."/>
            <person name="Kogle M.E."/>
            <person name="Wiebenga A."/>
            <person name="Kun R.S."/>
            <person name="Lubbers R.J."/>
            <person name="Makela M.R."/>
            <person name="Barry K."/>
            <person name="Chovatia M."/>
            <person name="Clum A."/>
            <person name="Daum C."/>
            <person name="Haridas S."/>
            <person name="He G."/>
            <person name="LaButti K."/>
            <person name="Lipzen A."/>
            <person name="Mondo S."/>
            <person name="Riley R."/>
            <person name="Salamov A."/>
            <person name="Simmons B.A."/>
            <person name="Magnuson J.K."/>
            <person name="Henrissat B."/>
            <person name="Mortensen U.H."/>
            <person name="Larsen T.O."/>
            <person name="Devries R.P."/>
            <person name="Grigoriev I.V."/>
            <person name="Machida M."/>
            <person name="Baker S.E."/>
            <person name="Andersen M.R."/>
        </authorList>
    </citation>
    <scope>NUCLEOTIDE SEQUENCE [LARGE SCALE GENOMIC DNA]</scope>
    <source>
        <strain evidence="2">IBT 14317</strain>
    </source>
</reference>
<name>A0A5N7CPU1_PETAA</name>
<dbReference type="PANTHER" id="PTHR33112">
    <property type="entry name" value="DOMAIN PROTEIN, PUTATIVE-RELATED"/>
    <property type="match status" value="1"/>
</dbReference>
<evidence type="ECO:0000313" key="2">
    <source>
        <dbReference type="EMBL" id="KAE8396135.1"/>
    </source>
</evidence>
<proteinExistence type="predicted"/>
<dbReference type="Pfam" id="PF06985">
    <property type="entry name" value="HET"/>
    <property type="match status" value="1"/>
</dbReference>
<gene>
    <name evidence="2" type="ORF">BDV23DRAFT_144424</name>
</gene>
<feature type="domain" description="Heterokaryon incompatibility" evidence="1">
    <location>
        <begin position="191"/>
        <end position="339"/>
    </location>
</feature>
<sequence>MLCQTCQQIFSESFRHQQSDHYYDILELEQAAFNSCYICRTLWRAFSDLPPREFNKDQDSLHTKSKAASKSISQYYMRHLSPEKNGLIELDFVVDKNGVDRKGRLFTFFLQNIRDACTIFAGNVNDANSWKWSMKLAEKWLSQCLKTHDRCKATCWSNDYVPTRLLEIGQPTAEKIRLAIHPELNRRNLQYATLSHCWGTSNVLRLTSASLALLERGVRISDLAQVFQNAISTAQSLNIQYLWIDSLCIVQDSQEDWNQEAARMSDVYRGAVLNIAASVAKNSNVNCFLDKNPLLFKACMIESAWNNSENNTYHLYYDDVWNDTFQKMPLMKRAWVVQELLLASRLLHLSGNQLFWECYELNACETYPGGMPPGICEHRLPKETVWQGFNYTKRHTDTTNKSSRPQSLVLLWELWHKIVETYTSCNLTYSKDKLVALSGIAKIMQQRLEDEYCAGLWRSQLVTQLFWIVVYKEASHPQQSVYRAPSWSWASLDCHVTWGYFAKDQERVLPLVNIINCEIKIASNDITGAAEGGRLHLSGPLATIQLHPDPERDNFYFFNEVWWEDQARIFMQFDHTFRELQLHCLPLYLDNHQPPTWNVSCLLLTPVKCAKGCFRRVGVLNALSGALGIKDWSNFQGVKNEDWMEFESSCSDNCYVISIV</sequence>
<dbReference type="EMBL" id="ML735216">
    <property type="protein sequence ID" value="KAE8396135.1"/>
    <property type="molecule type" value="Genomic_DNA"/>
</dbReference>
<dbReference type="OrthoDB" id="5125733at2759"/>
<dbReference type="InterPro" id="IPR010730">
    <property type="entry name" value="HET"/>
</dbReference>
<protein>
    <submittedName>
        <fullName evidence="2">Heterokaryon incompatibility protein-domain-containing protein</fullName>
    </submittedName>
</protein>
<organism evidence="2">
    <name type="scientific">Petromyces alliaceus</name>
    <name type="common">Aspergillus alliaceus</name>
    <dbReference type="NCBI Taxonomy" id="209559"/>
    <lineage>
        <taxon>Eukaryota</taxon>
        <taxon>Fungi</taxon>
        <taxon>Dikarya</taxon>
        <taxon>Ascomycota</taxon>
        <taxon>Pezizomycotina</taxon>
        <taxon>Eurotiomycetes</taxon>
        <taxon>Eurotiomycetidae</taxon>
        <taxon>Eurotiales</taxon>
        <taxon>Aspergillaceae</taxon>
        <taxon>Aspergillus</taxon>
        <taxon>Aspergillus subgen. Circumdati</taxon>
    </lineage>
</organism>
<dbReference type="PANTHER" id="PTHR33112:SF10">
    <property type="entry name" value="TOL"/>
    <property type="match status" value="1"/>
</dbReference>
<dbReference type="AlphaFoldDB" id="A0A5N7CPU1"/>